<evidence type="ECO:0000313" key="3">
    <source>
        <dbReference type="Proteomes" id="UP000248544"/>
    </source>
</evidence>
<reference evidence="2 3" key="1">
    <citation type="submission" date="2018-01" db="EMBL/GenBank/DDBJ databases">
        <title>Draft genome sequence of Sphaerisporangium sp. 7K107.</title>
        <authorList>
            <person name="Sahin N."/>
            <person name="Saygin H."/>
            <person name="Ay H."/>
        </authorList>
    </citation>
    <scope>NUCLEOTIDE SEQUENCE [LARGE SCALE GENOMIC DNA]</scope>
    <source>
        <strain evidence="2 3">7K107</strain>
    </source>
</reference>
<evidence type="ECO:0000313" key="2">
    <source>
        <dbReference type="EMBL" id="PZG43237.1"/>
    </source>
</evidence>
<dbReference type="EMBL" id="POUA01000140">
    <property type="protein sequence ID" value="PZG43237.1"/>
    <property type="molecule type" value="Genomic_DNA"/>
</dbReference>
<proteinExistence type="predicted"/>
<dbReference type="Proteomes" id="UP000248544">
    <property type="component" value="Unassembled WGS sequence"/>
</dbReference>
<feature type="compositionally biased region" description="Low complexity" evidence="1">
    <location>
        <begin position="58"/>
        <end position="68"/>
    </location>
</feature>
<gene>
    <name evidence="2" type="ORF">C1I98_18660</name>
</gene>
<evidence type="ECO:0000256" key="1">
    <source>
        <dbReference type="SAM" id="MobiDB-lite"/>
    </source>
</evidence>
<name>A0A2W2HAG9_9ACTN</name>
<feature type="region of interest" description="Disordered" evidence="1">
    <location>
        <begin position="40"/>
        <end position="88"/>
    </location>
</feature>
<keyword evidence="3" id="KW-1185">Reference proteome</keyword>
<sequence length="88" mass="8266">MGVTVDSSGSSVPSSVGSALAAGAAVVGAGRPTDAQVAALVQESEESPSEANSIQPPAVAATTAAAATISRPLPRRGRSSSSAGSGSS</sequence>
<feature type="compositionally biased region" description="Low complexity" evidence="1">
    <location>
        <begin position="79"/>
        <end position="88"/>
    </location>
</feature>
<dbReference type="RefSeq" id="WP_111168727.1">
    <property type="nucleotide sequence ID" value="NZ_POUA01000140.1"/>
</dbReference>
<organism evidence="2 3">
    <name type="scientific">Spongiactinospora gelatinilytica</name>
    <dbReference type="NCBI Taxonomy" id="2666298"/>
    <lineage>
        <taxon>Bacteria</taxon>
        <taxon>Bacillati</taxon>
        <taxon>Actinomycetota</taxon>
        <taxon>Actinomycetes</taxon>
        <taxon>Streptosporangiales</taxon>
        <taxon>Streptosporangiaceae</taxon>
        <taxon>Spongiactinospora</taxon>
    </lineage>
</organism>
<protein>
    <submittedName>
        <fullName evidence="2">Uncharacterized protein</fullName>
    </submittedName>
</protein>
<comment type="caution">
    <text evidence="2">The sequence shown here is derived from an EMBL/GenBank/DDBJ whole genome shotgun (WGS) entry which is preliminary data.</text>
</comment>
<dbReference type="AlphaFoldDB" id="A0A2W2HAG9"/>
<accession>A0A2W2HAG9</accession>